<evidence type="ECO:0000313" key="3">
    <source>
        <dbReference type="EMBL" id="EMD83282.1"/>
    </source>
</evidence>
<proteinExistence type="predicted"/>
<dbReference type="GO" id="GO:0016757">
    <property type="term" value="F:glycosyltransferase activity"/>
    <property type="evidence" value="ECO:0007669"/>
    <property type="project" value="InterPro"/>
</dbReference>
<reference evidence="3 4" key="1">
    <citation type="journal article" date="2013" name="Genome Announc.">
        <title>Draft Genome Sequence of Strain JLT2015T, Belonging to the Family Sphingomonadaceae of the Alphaproteobacteria.</title>
        <authorList>
            <person name="Tang K."/>
            <person name="Liu K."/>
            <person name="Li S."/>
            <person name="Jiao N."/>
        </authorList>
    </citation>
    <scope>NUCLEOTIDE SEQUENCE [LARGE SCALE GENOMIC DNA]</scope>
    <source>
        <strain evidence="3 4">JLT2015</strain>
    </source>
</reference>
<evidence type="ECO:0000313" key="4">
    <source>
        <dbReference type="Proteomes" id="UP000011717"/>
    </source>
</evidence>
<dbReference type="PANTHER" id="PTHR12526">
    <property type="entry name" value="GLYCOSYLTRANSFERASE"/>
    <property type="match status" value="1"/>
</dbReference>
<dbReference type="InterPro" id="IPR001296">
    <property type="entry name" value="Glyco_trans_1"/>
</dbReference>
<evidence type="ECO:0000259" key="2">
    <source>
        <dbReference type="Pfam" id="PF13439"/>
    </source>
</evidence>
<keyword evidence="3" id="KW-0808">Transferase</keyword>
<keyword evidence="4" id="KW-1185">Reference proteome</keyword>
<protein>
    <submittedName>
        <fullName evidence="3">Putative glycosyl transferase</fullName>
    </submittedName>
</protein>
<sequence>MTSGFPQIMLTTDAVGGVWQYTVSLAAGLIDRGYGVHILTLGPTPDAAQRRGVPAAARLTSLDAPVEWMAASPAELADVAGRIAHVAEAAGADLLQLHSASLAPPAPPCPVIAMQHSCLATWWRAVRGDAPPKDFEWRIEAHAAGLRRADLVTAPSSAFAQMTAEAYDLPRRPVTVHNGRAPLGVDELPPGDFVLTVGRLWDDSKNVAVLDAAARHLTVPVLAAGPLSGPNGETRRFDHLSCLGRCEESAIADLLSARPVFASTAVYEPFGLAVLEAAQAGCALVLSDIPVFRELWDGAALFAPPGDAAAFRAAIDGLFADAQRRRELGAAARLRSRQFTPGRMVAGMMDVYGRVTAERAAA</sequence>
<dbReference type="EMBL" id="AMRV01000003">
    <property type="protein sequence ID" value="EMD83282.1"/>
    <property type="molecule type" value="Genomic_DNA"/>
</dbReference>
<organism evidence="3 4">
    <name type="scientific">Pacificimonas flava</name>
    <dbReference type="NCBI Taxonomy" id="1234595"/>
    <lineage>
        <taxon>Bacteria</taxon>
        <taxon>Pseudomonadati</taxon>
        <taxon>Pseudomonadota</taxon>
        <taxon>Alphaproteobacteria</taxon>
        <taxon>Sphingomonadales</taxon>
        <taxon>Sphingosinicellaceae</taxon>
        <taxon>Pacificimonas</taxon>
    </lineage>
</organism>
<dbReference type="AlphaFoldDB" id="M2U5I5"/>
<evidence type="ECO:0000259" key="1">
    <source>
        <dbReference type="Pfam" id="PF00534"/>
    </source>
</evidence>
<dbReference type="Gene3D" id="3.40.50.2000">
    <property type="entry name" value="Glycogen Phosphorylase B"/>
    <property type="match status" value="2"/>
</dbReference>
<dbReference type="Pfam" id="PF00534">
    <property type="entry name" value="Glycos_transf_1"/>
    <property type="match status" value="1"/>
</dbReference>
<dbReference type="PATRIC" id="fig|1234595.3.peg.1185"/>
<dbReference type="Pfam" id="PF13439">
    <property type="entry name" value="Glyco_transf_4"/>
    <property type="match status" value="1"/>
</dbReference>
<accession>M2U5I5</accession>
<feature type="domain" description="Glycosyl transferase family 1" evidence="1">
    <location>
        <begin position="238"/>
        <end position="334"/>
    </location>
</feature>
<dbReference type="CDD" id="cd03801">
    <property type="entry name" value="GT4_PimA-like"/>
    <property type="match status" value="1"/>
</dbReference>
<dbReference type="RefSeq" id="WP_008600886.1">
    <property type="nucleotide sequence ID" value="NZ_AMRV01000003.1"/>
</dbReference>
<feature type="domain" description="Glycosyltransferase subfamily 4-like N-terminal" evidence="2">
    <location>
        <begin position="15"/>
        <end position="179"/>
    </location>
</feature>
<dbReference type="InterPro" id="IPR028098">
    <property type="entry name" value="Glyco_trans_4-like_N"/>
</dbReference>
<gene>
    <name evidence="3" type="ORF">C725_1183</name>
</gene>
<dbReference type="OrthoDB" id="7847955at2"/>
<dbReference type="Proteomes" id="UP000011717">
    <property type="component" value="Unassembled WGS sequence"/>
</dbReference>
<dbReference type="SUPFAM" id="SSF53756">
    <property type="entry name" value="UDP-Glycosyltransferase/glycogen phosphorylase"/>
    <property type="match status" value="1"/>
</dbReference>
<name>M2U5I5_9SPHN</name>
<comment type="caution">
    <text evidence="3">The sequence shown here is derived from an EMBL/GenBank/DDBJ whole genome shotgun (WGS) entry which is preliminary data.</text>
</comment>